<dbReference type="PANTHER" id="PTHR22726">
    <property type="entry name" value="METALLOENDOPEPTIDASE OMA1"/>
    <property type="match status" value="1"/>
</dbReference>
<proteinExistence type="predicted"/>
<dbReference type="OrthoDB" id="7464992at2759"/>
<dbReference type="InterPro" id="IPR001915">
    <property type="entry name" value="Peptidase_M48"/>
</dbReference>
<dbReference type="CDD" id="cd07331">
    <property type="entry name" value="M48C_Oma1_like"/>
    <property type="match status" value="1"/>
</dbReference>
<gene>
    <name evidence="9" type="ORF">F0562_031328</name>
</gene>
<keyword evidence="7" id="KW-1133">Transmembrane helix</keyword>
<keyword evidence="5" id="KW-0862">Zinc</keyword>
<dbReference type="GO" id="GO:0004222">
    <property type="term" value="F:metalloendopeptidase activity"/>
    <property type="evidence" value="ECO:0007669"/>
    <property type="project" value="InterPro"/>
</dbReference>
<dbReference type="PANTHER" id="PTHR22726:SF1">
    <property type="entry name" value="METALLOENDOPEPTIDASE OMA1, MITOCHONDRIAL"/>
    <property type="match status" value="1"/>
</dbReference>
<dbReference type="InterPro" id="IPR051156">
    <property type="entry name" value="Mito/Outer_Membr_Metalloprot"/>
</dbReference>
<dbReference type="Proteomes" id="UP000325577">
    <property type="component" value="Linkage Group LG18"/>
</dbReference>
<organism evidence="9 10">
    <name type="scientific">Nyssa sinensis</name>
    <dbReference type="NCBI Taxonomy" id="561372"/>
    <lineage>
        <taxon>Eukaryota</taxon>
        <taxon>Viridiplantae</taxon>
        <taxon>Streptophyta</taxon>
        <taxon>Embryophyta</taxon>
        <taxon>Tracheophyta</taxon>
        <taxon>Spermatophyta</taxon>
        <taxon>Magnoliopsida</taxon>
        <taxon>eudicotyledons</taxon>
        <taxon>Gunneridae</taxon>
        <taxon>Pentapetalae</taxon>
        <taxon>asterids</taxon>
        <taxon>Cornales</taxon>
        <taxon>Nyssaceae</taxon>
        <taxon>Nyssa</taxon>
    </lineage>
</organism>
<dbReference type="GO" id="GO:0016020">
    <property type="term" value="C:membrane"/>
    <property type="evidence" value="ECO:0007669"/>
    <property type="project" value="TreeGrafter"/>
</dbReference>
<evidence type="ECO:0000256" key="4">
    <source>
        <dbReference type="ARBA" id="ARBA00022801"/>
    </source>
</evidence>
<feature type="domain" description="Peptidase M48" evidence="8">
    <location>
        <begin position="263"/>
        <end position="426"/>
    </location>
</feature>
<dbReference type="Gene3D" id="3.30.2010.10">
    <property type="entry name" value="Metalloproteases ('zincins'), catalytic domain"/>
    <property type="match status" value="1"/>
</dbReference>
<evidence type="ECO:0000256" key="5">
    <source>
        <dbReference type="ARBA" id="ARBA00022833"/>
    </source>
</evidence>
<dbReference type="AlphaFoldDB" id="A0A5J5AXW0"/>
<dbReference type="GO" id="GO:0051603">
    <property type="term" value="P:proteolysis involved in protein catabolic process"/>
    <property type="evidence" value="ECO:0007669"/>
    <property type="project" value="TreeGrafter"/>
</dbReference>
<dbReference type="EMBL" id="CM018041">
    <property type="protein sequence ID" value="KAA8533811.1"/>
    <property type="molecule type" value="Genomic_DNA"/>
</dbReference>
<evidence type="ECO:0000256" key="3">
    <source>
        <dbReference type="ARBA" id="ARBA00022723"/>
    </source>
</evidence>
<keyword evidence="2" id="KW-0645">Protease</keyword>
<sequence length="450" mass="50985">MGWYRRSKSVFDALHSFASRIVPKNPIRERVSRINQYSSVVPSLNKSRVSGFCLSSLISRNGFGLKQNPYSPFLGGARRYYYVDRNQIYHFRPRGPRRWFQNPREVLIVVLIGSGVLITVYFGNLETIPYTKRTHFVLLSRSLEKKLGEEQFEQMKRSFKGKILPAIHPESVRVRLISKEIIEALQRGLRNDQVWSDPGYASEIAETHHTSGHESSDTHDTSGHDETLMALSESVQGKWHKEDEILDDSWVQQSRKKCKEHGSQSATAHLEGLNWEVLVVNEPVVNAFCLPGGKIVVFTGLLEHFKSDAEIATIIGHEIGHAVARHAAEGITKNLWFAILQLILYQFISPDLVNTMSVLLLRLPFSRRMEMEADYIGLLLVASAGYDPQVAPKVYEKLGKVTGESALRDYLSTHPSGKKRAQLLSQAQVMEEALTIYREVRGGREVQGFL</sequence>
<evidence type="ECO:0000313" key="9">
    <source>
        <dbReference type="EMBL" id="KAA8533811.1"/>
    </source>
</evidence>
<evidence type="ECO:0000256" key="1">
    <source>
        <dbReference type="ARBA" id="ARBA00001947"/>
    </source>
</evidence>
<dbReference type="GO" id="GO:0046872">
    <property type="term" value="F:metal ion binding"/>
    <property type="evidence" value="ECO:0007669"/>
    <property type="project" value="UniProtKB-KW"/>
</dbReference>
<evidence type="ECO:0000256" key="2">
    <source>
        <dbReference type="ARBA" id="ARBA00022670"/>
    </source>
</evidence>
<feature type="transmembrane region" description="Helical" evidence="7">
    <location>
        <begin position="106"/>
        <end position="123"/>
    </location>
</feature>
<dbReference type="Pfam" id="PF01435">
    <property type="entry name" value="Peptidase_M48"/>
    <property type="match status" value="1"/>
</dbReference>
<reference evidence="9 10" key="1">
    <citation type="submission" date="2019-09" db="EMBL/GenBank/DDBJ databases">
        <title>A chromosome-level genome assembly of the Chinese tupelo Nyssa sinensis.</title>
        <authorList>
            <person name="Yang X."/>
            <person name="Kang M."/>
            <person name="Yang Y."/>
            <person name="Xiong H."/>
            <person name="Wang M."/>
            <person name="Zhang Z."/>
            <person name="Wang Z."/>
            <person name="Wu H."/>
            <person name="Ma T."/>
            <person name="Liu J."/>
            <person name="Xi Z."/>
        </authorList>
    </citation>
    <scope>NUCLEOTIDE SEQUENCE [LARGE SCALE GENOMIC DNA]</scope>
    <source>
        <strain evidence="9">J267</strain>
        <tissue evidence="9">Leaf</tissue>
    </source>
</reference>
<keyword evidence="4" id="KW-0378">Hydrolase</keyword>
<keyword evidence="3" id="KW-0479">Metal-binding</keyword>
<keyword evidence="6" id="KW-0482">Metalloprotease</keyword>
<name>A0A5J5AXW0_9ASTE</name>
<keyword evidence="10" id="KW-1185">Reference proteome</keyword>
<comment type="cofactor">
    <cofactor evidence="1">
        <name>Zn(2+)</name>
        <dbReference type="ChEBI" id="CHEBI:29105"/>
    </cofactor>
</comment>
<evidence type="ECO:0000256" key="6">
    <source>
        <dbReference type="ARBA" id="ARBA00023049"/>
    </source>
</evidence>
<keyword evidence="7" id="KW-0472">Membrane</keyword>
<evidence type="ECO:0000256" key="7">
    <source>
        <dbReference type="SAM" id="Phobius"/>
    </source>
</evidence>
<protein>
    <recommendedName>
        <fullName evidence="8">Peptidase M48 domain-containing protein</fullName>
    </recommendedName>
</protein>
<evidence type="ECO:0000259" key="8">
    <source>
        <dbReference type="Pfam" id="PF01435"/>
    </source>
</evidence>
<keyword evidence="7" id="KW-0812">Transmembrane</keyword>
<accession>A0A5J5AXW0</accession>
<evidence type="ECO:0000313" key="10">
    <source>
        <dbReference type="Proteomes" id="UP000325577"/>
    </source>
</evidence>